<gene>
    <name evidence="3" type="primary">LOC105262529</name>
</gene>
<reference evidence="3" key="1">
    <citation type="submission" date="2025-08" db="UniProtKB">
        <authorList>
            <consortium name="RefSeq"/>
        </authorList>
    </citation>
    <scope>IDENTIFICATION</scope>
    <source>
        <strain evidence="3">Aabys</strain>
        <tissue evidence="3">Whole body</tissue>
    </source>
</reference>
<name>A0A9J7DD77_MUSDO</name>
<protein>
    <submittedName>
        <fullName evidence="3">Protein tfg-1</fullName>
    </submittedName>
</protein>
<proteinExistence type="predicted"/>
<keyword evidence="1" id="KW-0732">Signal</keyword>
<dbReference type="RefSeq" id="XP_011296106.2">
    <property type="nucleotide sequence ID" value="XM_011297804.3"/>
</dbReference>
<accession>A0A9J7DD77</accession>
<dbReference type="VEuPathDB" id="VectorBase:MDOMA2_015935"/>
<organism evidence="2 3">
    <name type="scientific">Musca domestica</name>
    <name type="common">House fly</name>
    <dbReference type="NCBI Taxonomy" id="7370"/>
    <lineage>
        <taxon>Eukaryota</taxon>
        <taxon>Metazoa</taxon>
        <taxon>Ecdysozoa</taxon>
        <taxon>Arthropoda</taxon>
        <taxon>Hexapoda</taxon>
        <taxon>Insecta</taxon>
        <taxon>Pterygota</taxon>
        <taxon>Neoptera</taxon>
        <taxon>Endopterygota</taxon>
        <taxon>Diptera</taxon>
        <taxon>Brachycera</taxon>
        <taxon>Muscomorpha</taxon>
        <taxon>Muscoidea</taxon>
        <taxon>Muscidae</taxon>
        <taxon>Musca</taxon>
    </lineage>
</organism>
<evidence type="ECO:0000313" key="3">
    <source>
        <dbReference type="RefSeq" id="XP_011296106.2"/>
    </source>
</evidence>
<dbReference type="Proteomes" id="UP001652621">
    <property type="component" value="Unplaced"/>
</dbReference>
<sequence>MCGKRVTLLLFVVFAGLLLSSAYAGSYTSEETDEKTKSLYSAVTSILGTSDTSKHHHKHTYDGGPAPCSNGVGCPVNVPGFVQPGAALPPPPCSNGGGCSVNVPGFVQPGSAPPPPASSCSAAGGCPPLTKTTTYGNGIVYPSPSPNVIHGAVQPATGVPAANGHYTYGHGTPAQPPKPAGGAAYGSYAYGGYPQATGPVAPAPIAGPPAQPQPAYGYSGYGPVPAGYVAPPQGGSGAYGYHQPAAGHPGHYGYQGDRGYSVYDHSLKLNSEYTEVGTHNGPLQRANGGYGYGSGFGGYNGLFNRPGF</sequence>
<evidence type="ECO:0000256" key="1">
    <source>
        <dbReference type="SAM" id="SignalP"/>
    </source>
</evidence>
<keyword evidence="2" id="KW-1185">Reference proteome</keyword>
<dbReference type="VEuPathDB" id="VectorBase:MDOA016019"/>
<dbReference type="OrthoDB" id="8031153at2759"/>
<dbReference type="GeneID" id="105262529"/>
<feature type="chain" id="PRO_5047196854" evidence="1">
    <location>
        <begin position="25"/>
        <end position="308"/>
    </location>
</feature>
<evidence type="ECO:0000313" key="2">
    <source>
        <dbReference type="Proteomes" id="UP001652621"/>
    </source>
</evidence>
<feature type="signal peptide" evidence="1">
    <location>
        <begin position="1"/>
        <end position="24"/>
    </location>
</feature>